<evidence type="ECO:0000256" key="3">
    <source>
        <dbReference type="ARBA" id="ARBA00022801"/>
    </source>
</evidence>
<dbReference type="InterPro" id="IPR044613">
    <property type="entry name" value="Nep1/2-like"/>
</dbReference>
<keyword evidence="2" id="KW-0645">Protease</keyword>
<dbReference type="InterPro" id="IPR038765">
    <property type="entry name" value="Papain-like_cys_pep_sf"/>
</dbReference>
<evidence type="ECO:0000256" key="4">
    <source>
        <dbReference type="ARBA" id="ARBA00022807"/>
    </source>
</evidence>
<evidence type="ECO:0000313" key="9">
    <source>
        <dbReference type="RefSeq" id="XP_054855032.1"/>
    </source>
</evidence>
<dbReference type="PANTHER" id="PTHR46468">
    <property type="entry name" value="SENTRIN-SPECIFIC PROTEASE 8"/>
    <property type="match status" value="1"/>
</dbReference>
<proteinExistence type="inferred from homology"/>
<name>A0AA97LKF5_EUBMA</name>
<dbReference type="GO" id="GO:0008234">
    <property type="term" value="F:cysteine-type peptidase activity"/>
    <property type="evidence" value="ECO:0007669"/>
    <property type="project" value="UniProtKB-KW"/>
</dbReference>
<feature type="region of interest" description="Disordered" evidence="5">
    <location>
        <begin position="1127"/>
        <end position="1146"/>
    </location>
</feature>
<dbReference type="Pfam" id="PF02902">
    <property type="entry name" value="Peptidase_C48"/>
    <property type="match status" value="1"/>
</dbReference>
<dbReference type="GO" id="GO:0019784">
    <property type="term" value="F:deNEDDylase activity"/>
    <property type="evidence" value="ECO:0007669"/>
    <property type="project" value="InterPro"/>
</dbReference>
<sequence length="1460" mass="167044">MERSKEEELQELLASCSQFEQFLFFTLRDQVSKDKTTEEEPLPRLSPFELVLLFYLKSLVYSEKSIQETLVHQDTRCKSVIMERKAWRGFQQEFQVHSVMLKETESDLHKTTIKETEVQSGEGQSLPSFPEGFFTQAKHAERDQEASSGTQNSEEKIHEQSAEHPQYEPLIFAKTEEEVPATKANQQNIDCMPYRLVQYPLQPLVTPQEQRAKGTVTTVTSPVLSASEQTINKGVPVPSSSKEDTMELPSLCLQAPEESISGSTLKQVSLVAELCTSGKDVVEPFSSVPVQKPGFKKEEEDSFFDTSLENATEFMTAFSKSTVEEFIYSKDIISLRGNAISSAEQKEFTEILCDIDGIVLELESFQAVKLDFQYLRMGTDHISSLTPIEHILRKHLPFSPPTLGMKKFLKVSVGLPMINSNGWQVILTTLPKLQPQKFSVNDFRERQIGFLDAFKSRFEKLLSSQPSHELRRPTLQKNFIRDMTHWRLLPRDREFILHLLDFALDQTPLEDSLEKMLFTFQFGQREPNPEPLGRYFDGMFVKKMTVHVAATVSGEKADTNLLWCRQGIEKIISNRGILRSSLSIREAVTYQSNLDSQPVGETIHLKKLIADPSNKMRFIQFYADHPHIGVSMQSHPCSGLIGTCGLLHPQSLRRLSKNAKEYQHRMEENAIKMAPYIGARTEVVLALSPGSILRFFANSHPDELLNLDALQELLAVKPMLLPIKERISTTSHTFTESIRLTVLHLHTKLQQVTIQYREHGSHQATWKAFQLECGYEVLIFGKLHGSANRDDSIVLGPGVGLPSDCLTHQRGFLCFSPNLAAVTNEEYNKPPSLQYWTSSEKQKGRILAFFGFSNCLEASLPEIGRKAIFLLLQDLVNENPRLKRWDGSALLLELQKASAPSFFPLVGAIAIKELLTKLTKRSSFRYPYVFGRALQLIHDKQYDLEQVLLAGFRELKLHFFPSVEFLENKRKATWISKRIVQVYDSSEDQLCETAHACLITAKIYQDLKDREMVFESKITKISRHFEVLPWVIPVLRKLEGQPLDARRRSWVFIYVSGVALMKNNWYVAFQSLRSIATQLSTLIQKLIALEILSKGLLLQFRPFKMHSLHNSIPTKLDLPTGPEVYKPNVPPGDGESDWEPENDDPGTVEEEEELTMVVHAPTMHRPANVKSRWLPLEMEFLFTLLWRHSTEREKYQDMLRIWRDNGLPSRTFNAFKKKLERVRCDMAGTGVTTKVLEPVNERLSSEKFGLKTKRKASVTRLGKYDLDCLEIGGWLNDLVIDRYLELLCERSEKNQPNLPLVFNMGVHFMQTYTRHGYDAVKTWFQNHKAWQCEIIFFPYYQSHHWTLAVLDLKSQTLSHFNSLGKGKKEACNEIISYLTARHKDTTMGSRQLMPLDIVLSCPDTTPQQKNTSDCGVFVLFFAEALSRQAPLQEPVSPLQLRQKIKQHLAANEVPLEGLWY</sequence>
<evidence type="ECO:0000313" key="8">
    <source>
        <dbReference type="RefSeq" id="XP_054855031.1"/>
    </source>
</evidence>
<evidence type="ECO:0000259" key="6">
    <source>
        <dbReference type="PROSITE" id="PS50600"/>
    </source>
</evidence>
<evidence type="ECO:0000256" key="5">
    <source>
        <dbReference type="SAM" id="MobiDB-lite"/>
    </source>
</evidence>
<evidence type="ECO:0000256" key="2">
    <source>
        <dbReference type="ARBA" id="ARBA00022670"/>
    </source>
</evidence>
<dbReference type="KEGG" id="emc:129343069"/>
<dbReference type="RefSeq" id="XP_054855032.1">
    <property type="nucleotide sequence ID" value="XM_054999057.1"/>
</dbReference>
<dbReference type="PANTHER" id="PTHR46468:SF1">
    <property type="entry name" value="SENTRIN-SPECIFIC PROTEASE 8"/>
    <property type="match status" value="1"/>
</dbReference>
<feature type="region of interest" description="Disordered" evidence="5">
    <location>
        <begin position="139"/>
        <end position="163"/>
    </location>
</feature>
<keyword evidence="7" id="KW-1185">Reference proteome</keyword>
<reference evidence="8 9" key="1">
    <citation type="submission" date="2025-04" db="UniProtKB">
        <authorList>
            <consortium name="RefSeq"/>
        </authorList>
    </citation>
    <scope>IDENTIFICATION</scope>
    <source>
        <tissue evidence="8 9">Blood</tissue>
    </source>
</reference>
<evidence type="ECO:0000313" key="7">
    <source>
        <dbReference type="Proteomes" id="UP001190640"/>
    </source>
</evidence>
<accession>A0AA97LKF5</accession>
<dbReference type="Gene3D" id="3.40.395.10">
    <property type="entry name" value="Adenoviral Proteinase, Chain A"/>
    <property type="match status" value="1"/>
</dbReference>
<dbReference type="InterPro" id="IPR003653">
    <property type="entry name" value="Peptidase_C48_C"/>
</dbReference>
<feature type="compositionally biased region" description="Acidic residues" evidence="5">
    <location>
        <begin position="1134"/>
        <end position="1146"/>
    </location>
</feature>
<dbReference type="GeneID" id="129343069"/>
<dbReference type="RefSeq" id="XP_054855031.1">
    <property type="nucleotide sequence ID" value="XM_054999056.1"/>
</dbReference>
<dbReference type="Proteomes" id="UP001190640">
    <property type="component" value="Chromosome 15"/>
</dbReference>
<keyword evidence="4" id="KW-0788">Thiol protease</keyword>
<feature type="compositionally biased region" description="Basic and acidic residues" evidence="5">
    <location>
        <begin position="153"/>
        <end position="163"/>
    </location>
</feature>
<evidence type="ECO:0000256" key="1">
    <source>
        <dbReference type="ARBA" id="ARBA00005234"/>
    </source>
</evidence>
<dbReference type="GO" id="GO:0006508">
    <property type="term" value="P:proteolysis"/>
    <property type="evidence" value="ECO:0007669"/>
    <property type="project" value="UniProtKB-KW"/>
</dbReference>
<dbReference type="PROSITE" id="PS50600">
    <property type="entry name" value="ULP_PROTEASE"/>
    <property type="match status" value="1"/>
</dbReference>
<organism evidence="7 9">
    <name type="scientific">Eublepharis macularius</name>
    <name type="common">Leopard gecko</name>
    <name type="synonym">Cyrtodactylus macularius</name>
    <dbReference type="NCBI Taxonomy" id="481883"/>
    <lineage>
        <taxon>Eukaryota</taxon>
        <taxon>Metazoa</taxon>
        <taxon>Chordata</taxon>
        <taxon>Craniata</taxon>
        <taxon>Vertebrata</taxon>
        <taxon>Euteleostomi</taxon>
        <taxon>Lepidosauria</taxon>
        <taxon>Squamata</taxon>
        <taxon>Bifurcata</taxon>
        <taxon>Gekkota</taxon>
        <taxon>Eublepharidae</taxon>
        <taxon>Eublepharinae</taxon>
        <taxon>Eublepharis</taxon>
    </lineage>
</organism>
<keyword evidence="3" id="KW-0378">Hydrolase</keyword>
<dbReference type="SUPFAM" id="SSF54001">
    <property type="entry name" value="Cysteine proteinases"/>
    <property type="match status" value="1"/>
</dbReference>
<protein>
    <submittedName>
        <fullName evidence="8 9">Uncharacterized protein LOC129343069 isoform X1</fullName>
    </submittedName>
</protein>
<feature type="domain" description="Ubiquitin-like protease family profile" evidence="6">
    <location>
        <begin position="1259"/>
        <end position="1425"/>
    </location>
</feature>
<dbReference type="GO" id="GO:0000338">
    <property type="term" value="P:protein deneddylation"/>
    <property type="evidence" value="ECO:0007669"/>
    <property type="project" value="TreeGrafter"/>
</dbReference>
<comment type="similarity">
    <text evidence="1">Belongs to the peptidase C48 family.</text>
</comment>
<gene>
    <name evidence="8 9" type="primary">LOC129343069</name>
</gene>